<name>A0AA41QA04_9ACTN</name>
<protein>
    <submittedName>
        <fullName evidence="2">Uncharacterized protein</fullName>
    </submittedName>
</protein>
<evidence type="ECO:0000313" key="2">
    <source>
        <dbReference type="EMBL" id="MCF2533660.1"/>
    </source>
</evidence>
<dbReference type="AlphaFoldDB" id="A0AA41QA04"/>
<keyword evidence="3" id="KW-1185">Reference proteome</keyword>
<sequence>MADSAAQNEQQGPEEASERPDQAPAIDPADDWRPLRRLLAGALLVAASIALPWWSWDATAERADDRPDIVRRTDARIPERLCDGLVPSADIAAFRWMRSADQTAYDTMKSRPESEGPGFTCTVFGTHSLRIDVLPVAYADPKWILLPDDSATALSGGTGLAGNDAVWLTGSCPQPGAAAATLLARATIVGNPSGKPVDRRPGELLADDRQRLTATAAHALANVLRATGCADPQPAQVPSAGTPLPSYERPASKIPACGAPAAAAPTAAGQSAAWTRCALSASGAPQSAPGSPQPSTDVLTLRGPLVDLGARYAPTGTEPRPTRVTAQCGDARVAWSTQGITGAAEEANRQSFDRFVTAETQAAGCRILERSGS</sequence>
<feature type="region of interest" description="Disordered" evidence="1">
    <location>
        <begin position="1"/>
        <end position="29"/>
    </location>
</feature>
<reference evidence="2" key="1">
    <citation type="submission" date="2022-01" db="EMBL/GenBank/DDBJ databases">
        <title>Genome-Based Taxonomic Classification of the Phylum Actinobacteria.</title>
        <authorList>
            <person name="Gao Y."/>
        </authorList>
    </citation>
    <scope>NUCLEOTIDE SEQUENCE</scope>
    <source>
        <strain evidence="2">KLBMP 8922</strain>
    </source>
</reference>
<evidence type="ECO:0000256" key="1">
    <source>
        <dbReference type="SAM" id="MobiDB-lite"/>
    </source>
</evidence>
<gene>
    <name evidence="2" type="ORF">LZ495_41470</name>
</gene>
<dbReference type="Proteomes" id="UP001165378">
    <property type="component" value="Unassembled WGS sequence"/>
</dbReference>
<evidence type="ECO:0000313" key="3">
    <source>
        <dbReference type="Proteomes" id="UP001165378"/>
    </source>
</evidence>
<dbReference type="RefSeq" id="WP_235058427.1">
    <property type="nucleotide sequence ID" value="NZ_JAKFHA010000055.1"/>
</dbReference>
<proteinExistence type="predicted"/>
<feature type="compositionally biased region" description="Polar residues" evidence="1">
    <location>
        <begin position="1"/>
        <end position="11"/>
    </location>
</feature>
<dbReference type="EMBL" id="JAKFHA010000055">
    <property type="protein sequence ID" value="MCF2533660.1"/>
    <property type="molecule type" value="Genomic_DNA"/>
</dbReference>
<comment type="caution">
    <text evidence="2">The sequence shown here is derived from an EMBL/GenBank/DDBJ whole genome shotgun (WGS) entry which is preliminary data.</text>
</comment>
<organism evidence="2 3">
    <name type="scientific">Yinghuangia soli</name>
    <dbReference type="NCBI Taxonomy" id="2908204"/>
    <lineage>
        <taxon>Bacteria</taxon>
        <taxon>Bacillati</taxon>
        <taxon>Actinomycetota</taxon>
        <taxon>Actinomycetes</taxon>
        <taxon>Kitasatosporales</taxon>
        <taxon>Streptomycetaceae</taxon>
        <taxon>Yinghuangia</taxon>
    </lineage>
</organism>
<accession>A0AA41QA04</accession>